<dbReference type="Proteomes" id="UP000184212">
    <property type="component" value="Unassembled WGS sequence"/>
</dbReference>
<sequence length="148" mass="16782">MTLTKQDISHAKNFIEFNLKVNAHKKSNEALRKAKKENPGAVLYHKATAAHAKSDKPMIYDECLEIELDLNPYGRIFDKGEAILKPKELKAFFQYMISFIDRLEKVKKKDARTITKVSFKQNSPAVFNISYATSLNGDAPPPKVKQAL</sequence>
<dbReference type="EMBL" id="FQWQ01000003">
    <property type="protein sequence ID" value="SHH58261.1"/>
    <property type="molecule type" value="Genomic_DNA"/>
</dbReference>
<protein>
    <submittedName>
        <fullName evidence="1">Uncharacterized protein</fullName>
    </submittedName>
</protein>
<dbReference type="RefSeq" id="WP_073138387.1">
    <property type="nucleotide sequence ID" value="NZ_FQWQ01000003.1"/>
</dbReference>
<dbReference type="AlphaFoldDB" id="A0A1M5U5V1"/>
<evidence type="ECO:0000313" key="1">
    <source>
        <dbReference type="EMBL" id="SHH58261.1"/>
    </source>
</evidence>
<keyword evidence="2" id="KW-1185">Reference proteome</keyword>
<name>A0A1M5U5V1_9BACT</name>
<evidence type="ECO:0000313" key="2">
    <source>
        <dbReference type="Proteomes" id="UP000184212"/>
    </source>
</evidence>
<organism evidence="1 2">
    <name type="scientific">Chryseolinea serpens</name>
    <dbReference type="NCBI Taxonomy" id="947013"/>
    <lineage>
        <taxon>Bacteria</taxon>
        <taxon>Pseudomonadati</taxon>
        <taxon>Bacteroidota</taxon>
        <taxon>Cytophagia</taxon>
        <taxon>Cytophagales</taxon>
        <taxon>Fulvivirgaceae</taxon>
        <taxon>Chryseolinea</taxon>
    </lineage>
</organism>
<dbReference type="STRING" id="947013.SAMN04488109_4474"/>
<reference evidence="1 2" key="1">
    <citation type="submission" date="2016-11" db="EMBL/GenBank/DDBJ databases">
        <authorList>
            <person name="Jaros S."/>
            <person name="Januszkiewicz K."/>
            <person name="Wedrychowicz H."/>
        </authorList>
    </citation>
    <scope>NUCLEOTIDE SEQUENCE [LARGE SCALE GENOMIC DNA]</scope>
    <source>
        <strain evidence="1 2">DSM 24574</strain>
    </source>
</reference>
<proteinExistence type="predicted"/>
<dbReference type="OrthoDB" id="9826716at2"/>
<accession>A0A1M5U5V1</accession>
<gene>
    <name evidence="1" type="ORF">SAMN04488109_4474</name>
</gene>